<keyword evidence="11" id="KW-1185">Reference proteome</keyword>
<dbReference type="Proteomes" id="UP000275385">
    <property type="component" value="Unassembled WGS sequence"/>
</dbReference>
<organism evidence="10 11">
    <name type="scientific">Coniochaeta pulveracea</name>
    <dbReference type="NCBI Taxonomy" id="177199"/>
    <lineage>
        <taxon>Eukaryota</taxon>
        <taxon>Fungi</taxon>
        <taxon>Dikarya</taxon>
        <taxon>Ascomycota</taxon>
        <taxon>Pezizomycotina</taxon>
        <taxon>Sordariomycetes</taxon>
        <taxon>Sordariomycetidae</taxon>
        <taxon>Coniochaetales</taxon>
        <taxon>Coniochaetaceae</taxon>
        <taxon>Coniochaeta</taxon>
    </lineage>
</organism>
<dbReference type="InterPro" id="IPR036890">
    <property type="entry name" value="HATPase_C_sf"/>
</dbReference>
<reference evidence="10 11" key="1">
    <citation type="submission" date="2018-08" db="EMBL/GenBank/DDBJ databases">
        <title>Draft genome of the lignicolous fungus Coniochaeta pulveracea.</title>
        <authorList>
            <person name="Borstlap C.J."/>
            <person name="De Witt R.N."/>
            <person name="Botha A."/>
            <person name="Volschenk H."/>
        </authorList>
    </citation>
    <scope>NUCLEOTIDE SEQUENCE [LARGE SCALE GENOMIC DNA]</scope>
    <source>
        <strain evidence="10 11">CAB683</strain>
    </source>
</reference>
<dbReference type="InterPro" id="IPR036097">
    <property type="entry name" value="HisK_dim/P_sf"/>
</dbReference>
<evidence type="ECO:0000256" key="4">
    <source>
        <dbReference type="ARBA" id="ARBA00022679"/>
    </source>
</evidence>
<dbReference type="InterPro" id="IPR003594">
    <property type="entry name" value="HATPase_dom"/>
</dbReference>
<evidence type="ECO:0000256" key="7">
    <source>
        <dbReference type="SAM" id="MobiDB-lite"/>
    </source>
</evidence>
<dbReference type="GO" id="GO:0009927">
    <property type="term" value="F:histidine phosphotransfer kinase activity"/>
    <property type="evidence" value="ECO:0007669"/>
    <property type="project" value="TreeGrafter"/>
</dbReference>
<feature type="domain" description="Response regulatory" evidence="9">
    <location>
        <begin position="1144"/>
        <end position="1265"/>
    </location>
</feature>
<dbReference type="PANTHER" id="PTHR43047:SF72">
    <property type="entry name" value="OSMOSENSING HISTIDINE PROTEIN KINASE SLN1"/>
    <property type="match status" value="1"/>
</dbReference>
<keyword evidence="3 6" id="KW-0597">Phosphoprotein</keyword>
<dbReference type="Pfam" id="PF00072">
    <property type="entry name" value="Response_reg"/>
    <property type="match status" value="1"/>
</dbReference>
<dbReference type="PROSITE" id="PS50110">
    <property type="entry name" value="RESPONSE_REGULATORY"/>
    <property type="match status" value="1"/>
</dbReference>
<feature type="compositionally biased region" description="Polar residues" evidence="7">
    <location>
        <begin position="272"/>
        <end position="282"/>
    </location>
</feature>
<evidence type="ECO:0000313" key="11">
    <source>
        <dbReference type="Proteomes" id="UP000275385"/>
    </source>
</evidence>
<keyword evidence="4" id="KW-0808">Transferase</keyword>
<feature type="compositionally biased region" description="Low complexity" evidence="7">
    <location>
        <begin position="458"/>
        <end position="469"/>
    </location>
</feature>
<evidence type="ECO:0000256" key="3">
    <source>
        <dbReference type="ARBA" id="ARBA00022553"/>
    </source>
</evidence>
<dbReference type="InterPro" id="IPR011006">
    <property type="entry name" value="CheY-like_superfamily"/>
</dbReference>
<protein>
    <recommendedName>
        <fullName evidence="2">histidine kinase</fullName>
        <ecNumber evidence="2">2.7.13.3</ecNumber>
    </recommendedName>
</protein>
<feature type="compositionally biased region" description="Basic and acidic residues" evidence="7">
    <location>
        <begin position="728"/>
        <end position="740"/>
    </location>
</feature>
<sequence length="1269" mass="138207">MTVANVVPSLSEAARERETFKYDALEISTASLHDETAKPIPSAVLSSTPDPALTAFAQLGLYRIDGSRALVSLFDRKNQHIVAEAVRSTPLNLDEGHKKEQLWLCGTAVPRATSICEHVLAGPASSLTIPGNATGNLPSDLPVSVVLDLDEDTRFCDVQDAAKKFYIGVPIRSPAGINIGVYCAFDDKPRQSVPSESIQFMRDMSRTIMDYLEAKRSHECYRREERMVRGLGSFVEGRATLSNWSQSSNPSSFQDIPGVQEGSLNKKLRGSNARSTARSEPSGSPAVTPPATADSATVASVPGRRISRGREMPNRIPTPRRTRLSSADVLREDMESVFSKASNIIRESLEVEGVLYLDASVRSFGGMIGQEMTSPEVLGKPSSDESSSDGPPSPHTEGYVGDNPCKVLGFSTSEHSSVNHDVAAAPLTELPEKHLRWLLQRYPHGKIYTMEGDSVLESPVSASGRSSSEAESELEQPDGSSAGYIKSLVDANGQTELGQRKKEKQTSRQNVAYYLAKLFPGARSVAFVPLWDSHRNRWFAGSFVWTRTPTRIFTPENELAYLKVCGLTIMAEVTRLHIKAADKTKMDVLGSISHELRSPLHGVVGAVELLRQTPLDSSQEKTLRTIQISARTLLDTIDHLLDYGKMNGLVKSSKLERSHSSTRLHGRGDPATPIASSLGLPVQLDRLAEEVVESVLAGYGFMSMSDSNHAAWSSQPAPRNQSTKTIKQAKDLGASRDSTPDLHTIASSDGVQIYLDIEPSDSWSFRMHPGAFRRIVMNLFGNSLKFTKSGFISIQLRQEKSTGPAREGDSHVGLSKVVLTVSDSGKGISKDYIRNHLFTPFAQEDHFAPGTGLGLSLVRQVVTSMGGKINVDSAVGYGTAVTITLPLPVEDEEDEEEVEFRTNVKELAGLKVLYRGRDQATRPCASVHQPDREQVRRTNRSQLQRTESICRDWFQMQSVTEEEAKVTAPDFIISTEDCFRDLDVDGKPDPAGSPHIFLCSSSNSAQTIAKEHAIPTFFELISQPLGPRKLAKSLLDSRRMFLDAQPFLRRTAMTDLLQPQTQPPPQKPLLLSTPSQADDVSAVLKSAGVIATMACPPPPGLVDSTISPATEPASTNGVLTPPASVVSLSVPSDLSLRPKVALQSVLIVDDNPINRKILAAYMKRLKLPYDISENGLEALQKYQNTPAEYHCVLTDISMPVMDGLESARRMREFEMANQLKPCKIIALTGLSGADVQQDAFASGVDMFLTRPVTLKDVGKALSAAGVGIT</sequence>
<dbReference type="OrthoDB" id="303614at2759"/>
<name>A0A420XXV9_9PEZI</name>
<evidence type="ECO:0000256" key="5">
    <source>
        <dbReference type="ARBA" id="ARBA00022777"/>
    </source>
</evidence>
<dbReference type="SUPFAM" id="SSF55781">
    <property type="entry name" value="GAF domain-like"/>
    <property type="match status" value="1"/>
</dbReference>
<dbReference type="PROSITE" id="PS50109">
    <property type="entry name" value="HIS_KIN"/>
    <property type="match status" value="1"/>
</dbReference>
<dbReference type="GO" id="GO:0000155">
    <property type="term" value="F:phosphorelay sensor kinase activity"/>
    <property type="evidence" value="ECO:0007669"/>
    <property type="project" value="InterPro"/>
</dbReference>
<dbReference type="InterPro" id="IPR001789">
    <property type="entry name" value="Sig_transdc_resp-reg_receiver"/>
</dbReference>
<dbReference type="SUPFAM" id="SSF55874">
    <property type="entry name" value="ATPase domain of HSP90 chaperone/DNA topoisomerase II/histidine kinase"/>
    <property type="match status" value="1"/>
</dbReference>
<feature type="modified residue" description="4-aspartylphosphate" evidence="6">
    <location>
        <position position="1195"/>
    </location>
</feature>
<comment type="caution">
    <text evidence="10">The sequence shown here is derived from an EMBL/GenBank/DDBJ whole genome shotgun (WGS) entry which is preliminary data.</text>
</comment>
<dbReference type="EMBL" id="QVQW01000108">
    <property type="protein sequence ID" value="RKU40370.1"/>
    <property type="molecule type" value="Genomic_DNA"/>
</dbReference>
<dbReference type="SUPFAM" id="SSF47384">
    <property type="entry name" value="Homodimeric domain of signal transducing histidine kinase"/>
    <property type="match status" value="1"/>
</dbReference>
<evidence type="ECO:0000256" key="1">
    <source>
        <dbReference type="ARBA" id="ARBA00000085"/>
    </source>
</evidence>
<dbReference type="PRINTS" id="PR00344">
    <property type="entry name" value="BCTRLSENSOR"/>
</dbReference>
<feature type="domain" description="Histidine kinase" evidence="8">
    <location>
        <begin position="591"/>
        <end position="889"/>
    </location>
</feature>
<comment type="catalytic activity">
    <reaction evidence="1">
        <text>ATP + protein L-histidine = ADP + protein N-phospho-L-histidine.</text>
        <dbReference type="EC" id="2.7.13.3"/>
    </reaction>
</comment>
<dbReference type="PANTHER" id="PTHR43047">
    <property type="entry name" value="TWO-COMPONENT HISTIDINE PROTEIN KINASE"/>
    <property type="match status" value="1"/>
</dbReference>
<evidence type="ECO:0000256" key="6">
    <source>
        <dbReference type="PROSITE-ProRule" id="PRU00169"/>
    </source>
</evidence>
<proteinExistence type="predicted"/>
<feature type="compositionally biased region" description="Low complexity" evidence="7">
    <location>
        <begin position="243"/>
        <end position="252"/>
    </location>
</feature>
<dbReference type="CDD" id="cd00082">
    <property type="entry name" value="HisKA"/>
    <property type="match status" value="1"/>
</dbReference>
<evidence type="ECO:0000313" key="10">
    <source>
        <dbReference type="EMBL" id="RKU40370.1"/>
    </source>
</evidence>
<evidence type="ECO:0000259" key="8">
    <source>
        <dbReference type="PROSITE" id="PS50109"/>
    </source>
</evidence>
<dbReference type="Gene3D" id="1.10.287.130">
    <property type="match status" value="1"/>
</dbReference>
<dbReference type="InterPro" id="IPR003661">
    <property type="entry name" value="HisK_dim/P_dom"/>
</dbReference>
<evidence type="ECO:0000259" key="9">
    <source>
        <dbReference type="PROSITE" id="PS50110"/>
    </source>
</evidence>
<dbReference type="EC" id="2.7.13.3" evidence="2"/>
<dbReference type="InterPro" id="IPR005467">
    <property type="entry name" value="His_kinase_dom"/>
</dbReference>
<dbReference type="SMART" id="SM00448">
    <property type="entry name" value="REC"/>
    <property type="match status" value="1"/>
</dbReference>
<accession>A0A420XXV9</accession>
<dbReference type="InterPro" id="IPR004358">
    <property type="entry name" value="Sig_transdc_His_kin-like_C"/>
</dbReference>
<feature type="region of interest" description="Disordered" evidence="7">
    <location>
        <begin position="243"/>
        <end position="327"/>
    </location>
</feature>
<keyword evidence="5" id="KW-0418">Kinase</keyword>
<gene>
    <name evidence="10" type="ORF">DL546_002609</name>
</gene>
<feature type="region of interest" description="Disordered" evidence="7">
    <location>
        <begin position="458"/>
        <end position="483"/>
    </location>
</feature>
<dbReference type="Gene3D" id="3.40.50.2300">
    <property type="match status" value="1"/>
</dbReference>
<dbReference type="AlphaFoldDB" id="A0A420XXV9"/>
<dbReference type="SMART" id="SM00388">
    <property type="entry name" value="HisKA"/>
    <property type="match status" value="1"/>
</dbReference>
<dbReference type="GO" id="GO:0005886">
    <property type="term" value="C:plasma membrane"/>
    <property type="evidence" value="ECO:0007669"/>
    <property type="project" value="TreeGrafter"/>
</dbReference>
<dbReference type="Gene3D" id="3.30.565.10">
    <property type="entry name" value="Histidine kinase-like ATPase, C-terminal domain"/>
    <property type="match status" value="1"/>
</dbReference>
<dbReference type="CDD" id="cd17546">
    <property type="entry name" value="REC_hyHK_CKI1_RcsC-like"/>
    <property type="match status" value="1"/>
</dbReference>
<dbReference type="Pfam" id="PF02518">
    <property type="entry name" value="HATPase_c"/>
    <property type="match status" value="1"/>
</dbReference>
<feature type="compositionally biased region" description="Polar residues" evidence="7">
    <location>
        <begin position="710"/>
        <end position="726"/>
    </location>
</feature>
<feature type="region of interest" description="Disordered" evidence="7">
    <location>
        <begin position="710"/>
        <end position="741"/>
    </location>
</feature>
<dbReference type="SUPFAM" id="SSF52172">
    <property type="entry name" value="CheY-like"/>
    <property type="match status" value="1"/>
</dbReference>
<dbReference type="SMART" id="SM00387">
    <property type="entry name" value="HATPase_c"/>
    <property type="match status" value="1"/>
</dbReference>
<dbReference type="Pfam" id="PF00512">
    <property type="entry name" value="HisKA"/>
    <property type="match status" value="1"/>
</dbReference>
<dbReference type="STRING" id="177199.A0A420XXV9"/>
<evidence type="ECO:0000256" key="2">
    <source>
        <dbReference type="ARBA" id="ARBA00012438"/>
    </source>
</evidence>
<feature type="region of interest" description="Disordered" evidence="7">
    <location>
        <begin position="372"/>
        <end position="406"/>
    </location>
</feature>